<reference evidence="1" key="1">
    <citation type="journal article" date="2014" name="Int. J. Syst. Evol. Microbiol.">
        <title>Complete genome of a new Firmicutes species belonging to the dominant human colonic microbiota ('Ruminococcus bicirculans') reveals two chromosomes and a selective capacity to utilize plant glucans.</title>
        <authorList>
            <consortium name="NISC Comparative Sequencing Program"/>
            <person name="Wegmann U."/>
            <person name="Louis P."/>
            <person name="Goesmann A."/>
            <person name="Henrissat B."/>
            <person name="Duncan S.H."/>
            <person name="Flint H.J."/>
        </authorList>
    </citation>
    <scope>NUCLEOTIDE SEQUENCE</scope>
    <source>
        <strain evidence="1">NBRC 107169</strain>
    </source>
</reference>
<evidence type="ECO:0000313" key="1">
    <source>
        <dbReference type="EMBL" id="GLQ17660.1"/>
    </source>
</evidence>
<comment type="caution">
    <text evidence="1">The sequence shown here is derived from an EMBL/GenBank/DDBJ whole genome shotgun (WGS) entry which is preliminary data.</text>
</comment>
<protein>
    <submittedName>
        <fullName evidence="1">Uncharacterized protein</fullName>
    </submittedName>
</protein>
<dbReference type="EMBL" id="BSNI01000002">
    <property type="protein sequence ID" value="GLQ17660.1"/>
    <property type="molecule type" value="Genomic_DNA"/>
</dbReference>
<dbReference type="Proteomes" id="UP001161405">
    <property type="component" value="Unassembled WGS sequence"/>
</dbReference>
<evidence type="ECO:0000313" key="2">
    <source>
        <dbReference type="Proteomes" id="UP001161405"/>
    </source>
</evidence>
<gene>
    <name evidence="1" type="ORF">GCM10007879_19090</name>
</gene>
<name>A0ABQ5UTK8_9HYPH</name>
<keyword evidence="2" id="KW-1185">Reference proteome</keyword>
<accession>A0ABQ5UTK8</accession>
<proteinExistence type="predicted"/>
<reference evidence="1" key="2">
    <citation type="submission" date="2023-01" db="EMBL/GenBank/DDBJ databases">
        <title>Draft genome sequence of Maritalea porphyrae strain NBRC 107169.</title>
        <authorList>
            <person name="Sun Q."/>
            <person name="Mori K."/>
        </authorList>
    </citation>
    <scope>NUCLEOTIDE SEQUENCE</scope>
    <source>
        <strain evidence="1">NBRC 107169</strain>
    </source>
</reference>
<organism evidence="1 2">
    <name type="scientific">Maritalea porphyrae</name>
    <dbReference type="NCBI Taxonomy" id="880732"/>
    <lineage>
        <taxon>Bacteria</taxon>
        <taxon>Pseudomonadati</taxon>
        <taxon>Pseudomonadota</taxon>
        <taxon>Alphaproteobacteria</taxon>
        <taxon>Hyphomicrobiales</taxon>
        <taxon>Devosiaceae</taxon>
        <taxon>Maritalea</taxon>
    </lineage>
</organism>
<sequence>MRRIRIPARQQHHRLDPRFLRRQTGQHGVVQQMRRKRRYVENTLYADHRVGQITKIIKVSDEDLSAYFRKGP</sequence>